<accession>A0A699XKX9</accession>
<proteinExistence type="predicted"/>
<reference evidence="1" key="1">
    <citation type="journal article" date="2019" name="Sci. Rep.">
        <title>Draft genome of Tanacetum cinerariifolium, the natural source of mosquito coil.</title>
        <authorList>
            <person name="Yamashiro T."/>
            <person name="Shiraishi A."/>
            <person name="Satake H."/>
            <person name="Nakayama K."/>
        </authorList>
    </citation>
    <scope>NUCLEOTIDE SEQUENCE</scope>
</reference>
<sequence>MPDSQGERAIQRDLSLTWAADLPAGNRITEGAWWNGETPGAADAIPGVSVEGEVARSLTLKLG</sequence>
<dbReference type="EMBL" id="BKCJ011842033">
    <property type="protein sequence ID" value="GFD57531.1"/>
    <property type="molecule type" value="Genomic_DNA"/>
</dbReference>
<comment type="caution">
    <text evidence="1">The sequence shown here is derived from an EMBL/GenBank/DDBJ whole genome shotgun (WGS) entry which is preliminary data.</text>
</comment>
<protein>
    <submittedName>
        <fullName evidence="1">Uncharacterized protein</fullName>
    </submittedName>
</protein>
<name>A0A699XKX9_TANCI</name>
<dbReference type="AlphaFoldDB" id="A0A699XKX9"/>
<organism evidence="1">
    <name type="scientific">Tanacetum cinerariifolium</name>
    <name type="common">Dalmatian daisy</name>
    <name type="synonym">Chrysanthemum cinerariifolium</name>
    <dbReference type="NCBI Taxonomy" id="118510"/>
    <lineage>
        <taxon>Eukaryota</taxon>
        <taxon>Viridiplantae</taxon>
        <taxon>Streptophyta</taxon>
        <taxon>Embryophyta</taxon>
        <taxon>Tracheophyta</taxon>
        <taxon>Spermatophyta</taxon>
        <taxon>Magnoliopsida</taxon>
        <taxon>eudicotyledons</taxon>
        <taxon>Gunneridae</taxon>
        <taxon>Pentapetalae</taxon>
        <taxon>asterids</taxon>
        <taxon>campanulids</taxon>
        <taxon>Asterales</taxon>
        <taxon>Asteraceae</taxon>
        <taxon>Asteroideae</taxon>
        <taxon>Anthemideae</taxon>
        <taxon>Anthemidinae</taxon>
        <taxon>Tanacetum</taxon>
    </lineage>
</organism>
<feature type="non-terminal residue" evidence="1">
    <location>
        <position position="63"/>
    </location>
</feature>
<gene>
    <name evidence="1" type="ORF">Tci_929500</name>
</gene>
<evidence type="ECO:0000313" key="1">
    <source>
        <dbReference type="EMBL" id="GFD57531.1"/>
    </source>
</evidence>